<keyword evidence="3 4" id="KW-0378">Hydrolase</keyword>
<dbReference type="PANTHER" id="PTHR44590">
    <property type="entry name" value="CARBOXYLIC ESTER HYDROLASE-RELATED"/>
    <property type="match status" value="1"/>
</dbReference>
<dbReference type="InterPro" id="IPR019826">
    <property type="entry name" value="Carboxylesterase_B_AS"/>
</dbReference>
<evidence type="ECO:0000256" key="3">
    <source>
        <dbReference type="ARBA" id="ARBA00022801"/>
    </source>
</evidence>
<keyword evidence="4" id="KW-0732">Signal</keyword>
<keyword evidence="2" id="KW-0719">Serine esterase</keyword>
<evidence type="ECO:0000256" key="2">
    <source>
        <dbReference type="ARBA" id="ARBA00022487"/>
    </source>
</evidence>
<dbReference type="PROSITE" id="PS00122">
    <property type="entry name" value="CARBOXYLESTERASE_B_1"/>
    <property type="match status" value="1"/>
</dbReference>
<name>A0A914ZB80_9BILA</name>
<dbReference type="InterPro" id="IPR019819">
    <property type="entry name" value="Carboxylesterase_B_CS"/>
</dbReference>
<evidence type="ECO:0000259" key="5">
    <source>
        <dbReference type="Pfam" id="PF00135"/>
    </source>
</evidence>
<dbReference type="EC" id="3.1.1.-" evidence="4"/>
<feature type="chain" id="PRO_5038159651" description="Carboxylic ester hydrolase" evidence="4">
    <location>
        <begin position="21"/>
        <end position="356"/>
    </location>
</feature>
<reference evidence="7" key="1">
    <citation type="submission" date="2022-11" db="UniProtKB">
        <authorList>
            <consortium name="WormBaseParasite"/>
        </authorList>
    </citation>
    <scope>IDENTIFICATION</scope>
</reference>
<accession>A0A914ZB80</accession>
<dbReference type="PROSITE" id="PS00941">
    <property type="entry name" value="CARBOXYLESTERASE_B_2"/>
    <property type="match status" value="1"/>
</dbReference>
<evidence type="ECO:0000256" key="4">
    <source>
        <dbReference type="RuleBase" id="RU361235"/>
    </source>
</evidence>
<proteinExistence type="inferred from homology"/>
<evidence type="ECO:0000313" key="6">
    <source>
        <dbReference type="Proteomes" id="UP000887577"/>
    </source>
</evidence>
<dbReference type="AlphaFoldDB" id="A0A914ZB80"/>
<dbReference type="Pfam" id="PF00135">
    <property type="entry name" value="COesterase"/>
    <property type="match status" value="1"/>
</dbReference>
<dbReference type="Proteomes" id="UP000887577">
    <property type="component" value="Unplaced"/>
</dbReference>
<dbReference type="SUPFAM" id="SSF53474">
    <property type="entry name" value="alpha/beta-Hydrolases"/>
    <property type="match status" value="1"/>
</dbReference>
<evidence type="ECO:0000313" key="7">
    <source>
        <dbReference type="WBParaSite" id="PSU_v2.g9018.t1"/>
    </source>
</evidence>
<feature type="signal peptide" evidence="4">
    <location>
        <begin position="1"/>
        <end position="20"/>
    </location>
</feature>
<dbReference type="PANTHER" id="PTHR44590:SF3">
    <property type="entry name" value="CARBOXYLESTERASE TYPE B DOMAIN-CONTAINING PROTEIN"/>
    <property type="match status" value="1"/>
</dbReference>
<protein>
    <recommendedName>
        <fullName evidence="4">Carboxylic ester hydrolase</fullName>
        <ecNumber evidence="4">3.1.1.-</ecNumber>
    </recommendedName>
</protein>
<organism evidence="6 7">
    <name type="scientific">Panagrolaimus superbus</name>
    <dbReference type="NCBI Taxonomy" id="310955"/>
    <lineage>
        <taxon>Eukaryota</taxon>
        <taxon>Metazoa</taxon>
        <taxon>Ecdysozoa</taxon>
        <taxon>Nematoda</taxon>
        <taxon>Chromadorea</taxon>
        <taxon>Rhabditida</taxon>
        <taxon>Tylenchina</taxon>
        <taxon>Panagrolaimomorpha</taxon>
        <taxon>Panagrolaimoidea</taxon>
        <taxon>Panagrolaimidae</taxon>
        <taxon>Panagrolaimus</taxon>
    </lineage>
</organism>
<evidence type="ECO:0000256" key="1">
    <source>
        <dbReference type="ARBA" id="ARBA00005964"/>
    </source>
</evidence>
<dbReference type="Gene3D" id="3.40.50.1820">
    <property type="entry name" value="alpha/beta hydrolase"/>
    <property type="match status" value="1"/>
</dbReference>
<keyword evidence="6" id="KW-1185">Reference proteome</keyword>
<dbReference type="GO" id="GO:0052689">
    <property type="term" value="F:carboxylic ester hydrolase activity"/>
    <property type="evidence" value="ECO:0007669"/>
    <property type="project" value="UniProtKB-KW"/>
</dbReference>
<comment type="similarity">
    <text evidence="1 4">Belongs to the type-B carboxylesterase/lipase family.</text>
</comment>
<sequence>MTKFLSLLIFVILEAAIVVGQTTDPYDRSNPVSAQTQFGAVEGFIHAASDGTVSNVFLGIPYATPPIGELRFERPMPPEVWLNTLETKQFRNSCIPYNYGNVKVPISEDCLYVNVIAPSEPSDDPAGYPVLVYIPGGGFWFGDVIRAGFDKATKVFASRGLVTITVPYRVGLYGFMSLGTNEDPGNIGLWDQVAALKFIKSNAHYFGGNPNNIIVWGDSAGSASVDLLTLSPHSRNLFHKAIEGSGVGTVEFAGSQPSTRVTKQLAAAMGCTSTNPSEIKAFLKSQSWQDIMNVSSNQFVTDKAYPNYLGWGPRYDHDFFDGKTIEQLILEAPPKPLVAGLMSLEGAGFTGKLTSE</sequence>
<dbReference type="InterPro" id="IPR029058">
    <property type="entry name" value="AB_hydrolase_fold"/>
</dbReference>
<feature type="domain" description="Carboxylesterase type B" evidence="5">
    <location>
        <begin position="34"/>
        <end position="350"/>
    </location>
</feature>
<dbReference type="WBParaSite" id="PSU_v2.g9018.t1">
    <property type="protein sequence ID" value="PSU_v2.g9018.t1"/>
    <property type="gene ID" value="PSU_v2.g9018"/>
</dbReference>
<dbReference type="InterPro" id="IPR002018">
    <property type="entry name" value="CarbesteraseB"/>
</dbReference>